<dbReference type="AlphaFoldDB" id="A0AA42B346"/>
<dbReference type="InterPro" id="IPR001509">
    <property type="entry name" value="Epimerase_deHydtase"/>
</dbReference>
<protein>
    <recommendedName>
        <fullName evidence="6">NAD-dependent epimerase/dehydratase domain-containing protein</fullName>
    </recommendedName>
</protein>
<keyword evidence="4" id="KW-0284">Flavonoid biosynthesis</keyword>
<dbReference type="Pfam" id="PF01370">
    <property type="entry name" value="Epimerase"/>
    <property type="match status" value="1"/>
</dbReference>
<dbReference type="InterPro" id="IPR050425">
    <property type="entry name" value="NAD(P)_dehydrat-like"/>
</dbReference>
<proteinExistence type="inferred from homology"/>
<evidence type="ECO:0000313" key="8">
    <source>
        <dbReference type="Proteomes" id="UP001177140"/>
    </source>
</evidence>
<evidence type="ECO:0000259" key="6">
    <source>
        <dbReference type="Pfam" id="PF01370"/>
    </source>
</evidence>
<dbReference type="InterPro" id="IPR036291">
    <property type="entry name" value="NAD(P)-bd_dom_sf"/>
</dbReference>
<comment type="similarity">
    <text evidence="5">Belongs to the NAD(P)-dependent epimerase/dehydratase family. Dihydroflavonol-4-reductase subfamily.</text>
</comment>
<comment type="pathway">
    <text evidence="1">Secondary metabolite biosynthesis; flavonoid biosynthesis.</text>
</comment>
<dbReference type="PANTHER" id="PTHR10366:SF288">
    <property type="entry name" value="ANTHOCYANIDIN REDUCTASE"/>
    <property type="match status" value="1"/>
</dbReference>
<dbReference type="PANTHER" id="PTHR10366">
    <property type="entry name" value="NAD DEPENDENT EPIMERASE/DEHYDRATASE"/>
    <property type="match status" value="1"/>
</dbReference>
<comment type="caution">
    <text evidence="7">The sequence shown here is derived from an EMBL/GenBank/DDBJ whole genome shotgun (WGS) entry which is preliminary data.</text>
</comment>
<keyword evidence="2" id="KW-0521">NADP</keyword>
<keyword evidence="3" id="KW-0560">Oxidoreductase</keyword>
<organism evidence="7 8">
    <name type="scientific">Papaver nudicaule</name>
    <name type="common">Iceland poppy</name>
    <dbReference type="NCBI Taxonomy" id="74823"/>
    <lineage>
        <taxon>Eukaryota</taxon>
        <taxon>Viridiplantae</taxon>
        <taxon>Streptophyta</taxon>
        <taxon>Embryophyta</taxon>
        <taxon>Tracheophyta</taxon>
        <taxon>Spermatophyta</taxon>
        <taxon>Magnoliopsida</taxon>
        <taxon>Ranunculales</taxon>
        <taxon>Papaveraceae</taxon>
        <taxon>Papaveroideae</taxon>
        <taxon>Papaver</taxon>
    </lineage>
</organism>
<feature type="domain" description="NAD-dependent epimerase/dehydratase" evidence="6">
    <location>
        <begin position="14"/>
        <end position="266"/>
    </location>
</feature>
<dbReference type="Gene3D" id="3.40.50.720">
    <property type="entry name" value="NAD(P)-binding Rossmann-like Domain"/>
    <property type="match status" value="1"/>
</dbReference>
<dbReference type="FunFam" id="3.40.50.720:FF:000085">
    <property type="entry name" value="Dihydroflavonol reductase"/>
    <property type="match status" value="1"/>
</dbReference>
<evidence type="ECO:0000256" key="2">
    <source>
        <dbReference type="ARBA" id="ARBA00022857"/>
    </source>
</evidence>
<evidence type="ECO:0000313" key="7">
    <source>
        <dbReference type="EMBL" id="MCL7048646.1"/>
    </source>
</evidence>
<evidence type="ECO:0000256" key="1">
    <source>
        <dbReference type="ARBA" id="ARBA00004966"/>
    </source>
</evidence>
<gene>
    <name evidence="7" type="ORF">MKW94_017300</name>
</gene>
<dbReference type="GO" id="GO:0009813">
    <property type="term" value="P:flavonoid biosynthetic process"/>
    <property type="evidence" value="ECO:0007669"/>
    <property type="project" value="UniProtKB-KW"/>
</dbReference>
<evidence type="ECO:0000256" key="5">
    <source>
        <dbReference type="ARBA" id="ARBA00023445"/>
    </source>
</evidence>
<evidence type="ECO:0000256" key="4">
    <source>
        <dbReference type="ARBA" id="ARBA00023241"/>
    </source>
</evidence>
<reference evidence="7" key="1">
    <citation type="submission" date="2022-03" db="EMBL/GenBank/DDBJ databases">
        <title>A functionally conserved STORR gene fusion in Papaver species that diverged 16.8 million years ago.</title>
        <authorList>
            <person name="Catania T."/>
        </authorList>
    </citation>
    <scope>NUCLEOTIDE SEQUENCE</scope>
    <source>
        <strain evidence="7">S-191538</strain>
    </source>
</reference>
<sequence length="345" mass="37624">MGDSKMNISIKKKVCVTGGTGYMASKLVQHLLDKGYSVNTTARNPEDEEKVAHLLKLVDDHEHGDLKIFKADLTTEGSFDDAIAGCSIVFHVATPVLFASQNPERDMIEPAIQGTLDILQSCKNAKTVKRVVLTSSAAAVSIKDLSKETGGLVMDESCWTDIEYLTSAKPPTWGYPVSKALAEKEAWKYAEENKIELITVIPSLMLGPSLTRTVPSSISLGMSLLTGKHVLINAMKGMQMLSGSISITHVEDVVDAHIFLAEKESASGRYICCSVNTSVVELAKFLSLRYPQYAVTTDFGDFPATAKLSLSSEKLISEGFSFNYGIEEIYDQSVEYFKSVGLLQK</sequence>
<dbReference type="GO" id="GO:0016616">
    <property type="term" value="F:oxidoreductase activity, acting on the CH-OH group of donors, NAD or NADP as acceptor"/>
    <property type="evidence" value="ECO:0007669"/>
    <property type="project" value="TreeGrafter"/>
</dbReference>
<evidence type="ECO:0000256" key="3">
    <source>
        <dbReference type="ARBA" id="ARBA00023002"/>
    </source>
</evidence>
<accession>A0AA42B346</accession>
<dbReference type="Proteomes" id="UP001177140">
    <property type="component" value="Unassembled WGS sequence"/>
</dbReference>
<dbReference type="SUPFAM" id="SSF51735">
    <property type="entry name" value="NAD(P)-binding Rossmann-fold domains"/>
    <property type="match status" value="1"/>
</dbReference>
<keyword evidence="8" id="KW-1185">Reference proteome</keyword>
<name>A0AA42B346_PAPNU</name>
<dbReference type="EMBL" id="JAJJMA010306901">
    <property type="protein sequence ID" value="MCL7048646.1"/>
    <property type="molecule type" value="Genomic_DNA"/>
</dbReference>
<dbReference type="CDD" id="cd08958">
    <property type="entry name" value="FR_SDR_e"/>
    <property type="match status" value="1"/>
</dbReference>